<comment type="caution">
    <text evidence="3">The sequence shown here is derived from an EMBL/GenBank/DDBJ whole genome shotgun (WGS) entry which is preliminary data.</text>
</comment>
<dbReference type="SUPFAM" id="SSF52540">
    <property type="entry name" value="P-loop containing nucleoside triphosphate hydrolases"/>
    <property type="match status" value="1"/>
</dbReference>
<dbReference type="InterPro" id="IPR040990">
    <property type="entry name" value="DUF5600"/>
</dbReference>
<dbReference type="GO" id="GO:0006897">
    <property type="term" value="P:endocytosis"/>
    <property type="evidence" value="ECO:0007669"/>
    <property type="project" value="TreeGrafter"/>
</dbReference>
<dbReference type="PANTHER" id="PTHR11216:SF31">
    <property type="entry name" value="AT21416P"/>
    <property type="match status" value="1"/>
</dbReference>
<accession>A0AAD5J7X3</accession>
<dbReference type="PROSITE" id="PS51718">
    <property type="entry name" value="G_DYNAMIN_2"/>
    <property type="match status" value="1"/>
</dbReference>
<keyword evidence="4" id="KW-1185">Reference proteome</keyword>
<dbReference type="PANTHER" id="PTHR11216">
    <property type="entry name" value="EH DOMAIN"/>
    <property type="match status" value="1"/>
</dbReference>
<dbReference type="Proteomes" id="UP001064489">
    <property type="component" value="Chromosome 3"/>
</dbReference>
<evidence type="ECO:0000313" key="4">
    <source>
        <dbReference type="Proteomes" id="UP001064489"/>
    </source>
</evidence>
<evidence type="ECO:0000259" key="2">
    <source>
        <dbReference type="PROSITE" id="PS51718"/>
    </source>
</evidence>
<dbReference type="InterPro" id="IPR045063">
    <property type="entry name" value="Dynamin_N"/>
</dbReference>
<dbReference type="InterPro" id="IPR027417">
    <property type="entry name" value="P-loop_NTPase"/>
</dbReference>
<dbReference type="InterPro" id="IPR030381">
    <property type="entry name" value="G_DYNAMIN_dom"/>
</dbReference>
<dbReference type="Pfam" id="PF18150">
    <property type="entry name" value="DUF5600"/>
    <property type="match status" value="1"/>
</dbReference>
<dbReference type="Gene3D" id="3.40.50.300">
    <property type="entry name" value="P-loop containing nucleotide triphosphate hydrolases"/>
    <property type="match status" value="1"/>
</dbReference>
<name>A0AAD5J7X3_ACENE</name>
<gene>
    <name evidence="3" type="ORF">LWI28_023127</name>
</gene>
<dbReference type="GO" id="GO:0016197">
    <property type="term" value="P:endosomal transport"/>
    <property type="evidence" value="ECO:0007669"/>
    <property type="project" value="TreeGrafter"/>
</dbReference>
<dbReference type="CDD" id="cd09913">
    <property type="entry name" value="EHD"/>
    <property type="match status" value="1"/>
</dbReference>
<protein>
    <recommendedName>
        <fullName evidence="2">Dynamin-type G domain-containing protein</fullName>
    </recommendedName>
</protein>
<reference evidence="3" key="1">
    <citation type="journal article" date="2022" name="Plant J.">
        <title>Strategies of tolerance reflected in two North American maple genomes.</title>
        <authorList>
            <person name="McEvoy S.L."/>
            <person name="Sezen U.U."/>
            <person name="Trouern-Trend A."/>
            <person name="McMahon S.M."/>
            <person name="Schaberg P.G."/>
            <person name="Yang J."/>
            <person name="Wegrzyn J.L."/>
            <person name="Swenson N.G."/>
        </authorList>
    </citation>
    <scope>NUCLEOTIDE SEQUENCE</scope>
    <source>
        <strain evidence="3">91603</strain>
    </source>
</reference>
<proteinExistence type="predicted"/>
<dbReference type="AlphaFoldDB" id="A0AAD5J7X3"/>
<comment type="subcellular location">
    <subcellularLocation>
        <location evidence="1">Endosome membrane</location>
        <topology evidence="1">Peripheral membrane protein</topology>
    </subcellularLocation>
</comment>
<organism evidence="3 4">
    <name type="scientific">Acer negundo</name>
    <name type="common">Box elder</name>
    <dbReference type="NCBI Taxonomy" id="4023"/>
    <lineage>
        <taxon>Eukaryota</taxon>
        <taxon>Viridiplantae</taxon>
        <taxon>Streptophyta</taxon>
        <taxon>Embryophyta</taxon>
        <taxon>Tracheophyta</taxon>
        <taxon>Spermatophyta</taxon>
        <taxon>Magnoliopsida</taxon>
        <taxon>eudicotyledons</taxon>
        <taxon>Gunneridae</taxon>
        <taxon>Pentapetalae</taxon>
        <taxon>rosids</taxon>
        <taxon>malvids</taxon>
        <taxon>Sapindales</taxon>
        <taxon>Sapindaceae</taxon>
        <taxon>Hippocastanoideae</taxon>
        <taxon>Acereae</taxon>
        <taxon>Acer</taxon>
    </lineage>
</organism>
<dbReference type="GO" id="GO:0005525">
    <property type="term" value="F:GTP binding"/>
    <property type="evidence" value="ECO:0007669"/>
    <property type="project" value="InterPro"/>
</dbReference>
<reference evidence="3" key="2">
    <citation type="submission" date="2023-02" db="EMBL/GenBank/DDBJ databases">
        <authorList>
            <person name="Swenson N.G."/>
            <person name="Wegrzyn J.L."/>
            <person name="Mcevoy S.L."/>
        </authorList>
    </citation>
    <scope>NUCLEOTIDE SEQUENCE</scope>
    <source>
        <strain evidence="3">91603</strain>
        <tissue evidence="3">Leaf</tissue>
    </source>
</reference>
<feature type="domain" description="Dynamin-type G" evidence="2">
    <location>
        <begin position="2"/>
        <end position="244"/>
    </location>
</feature>
<evidence type="ECO:0000313" key="3">
    <source>
        <dbReference type="EMBL" id="KAI9186986.1"/>
    </source>
</evidence>
<dbReference type="GO" id="GO:0010008">
    <property type="term" value="C:endosome membrane"/>
    <property type="evidence" value="ECO:0007669"/>
    <property type="project" value="UniProtKB-SubCell"/>
</dbReference>
<sequence>MASSIFMVMLLGQYSTGKTTFIKHLLQSSYPGAHIGPEPTTDRFVVVMSGPDERSIPGNTVAVQADMPFSGLTTFGTAFLSKFECSQMPHSLLEHITFVDTPGVLSGEKQRTQRAYDFTGVTSWFAAKCDLILLLFDPHKLDVSDEFKRVISSLRGHDDKIRVVLNKADQVDTQQGRASEAKLILIFFHLTTKPVNEAATGPIGKELFEREQEDLLSDIKDIPKKACDRRINEFVKRARAAKIHAYIISHLKKEMPAMIGKAKTQQRLIDNLADEFGKVQREHHLPPGDFPNVEHFKEVLSGYNFDKFEKLKPKMVQSVDDMLGYGIPDLLKNFRNPYD</sequence>
<dbReference type="Gene3D" id="1.10.268.20">
    <property type="match status" value="1"/>
</dbReference>
<evidence type="ECO:0000256" key="1">
    <source>
        <dbReference type="ARBA" id="ARBA00004481"/>
    </source>
</evidence>
<dbReference type="EMBL" id="JAJSOW010000100">
    <property type="protein sequence ID" value="KAI9186986.1"/>
    <property type="molecule type" value="Genomic_DNA"/>
</dbReference>
<dbReference type="Pfam" id="PF00350">
    <property type="entry name" value="Dynamin_N"/>
    <property type="match status" value="1"/>
</dbReference>
<dbReference type="GO" id="GO:0005886">
    <property type="term" value="C:plasma membrane"/>
    <property type="evidence" value="ECO:0007669"/>
    <property type="project" value="TreeGrafter"/>
</dbReference>